<evidence type="ECO:0000256" key="1">
    <source>
        <dbReference type="SAM" id="MobiDB-lite"/>
    </source>
</evidence>
<evidence type="ECO:0000313" key="2">
    <source>
        <dbReference type="EMBL" id="KAJ3601350.1"/>
    </source>
</evidence>
<feature type="compositionally biased region" description="Polar residues" evidence="1">
    <location>
        <begin position="93"/>
        <end position="102"/>
    </location>
</feature>
<dbReference type="EMBL" id="JANIIK010000047">
    <property type="protein sequence ID" value="KAJ3601350.1"/>
    <property type="molecule type" value="Genomic_DNA"/>
</dbReference>
<keyword evidence="3" id="KW-1185">Reference proteome</keyword>
<gene>
    <name evidence="2" type="ORF">NHX12_032321</name>
</gene>
<organism evidence="2 3">
    <name type="scientific">Muraenolepis orangiensis</name>
    <name type="common">Patagonian moray cod</name>
    <dbReference type="NCBI Taxonomy" id="630683"/>
    <lineage>
        <taxon>Eukaryota</taxon>
        <taxon>Metazoa</taxon>
        <taxon>Chordata</taxon>
        <taxon>Craniata</taxon>
        <taxon>Vertebrata</taxon>
        <taxon>Euteleostomi</taxon>
        <taxon>Actinopterygii</taxon>
        <taxon>Neopterygii</taxon>
        <taxon>Teleostei</taxon>
        <taxon>Neoteleostei</taxon>
        <taxon>Acanthomorphata</taxon>
        <taxon>Zeiogadaria</taxon>
        <taxon>Gadariae</taxon>
        <taxon>Gadiformes</taxon>
        <taxon>Muraenolepidoidei</taxon>
        <taxon>Muraenolepididae</taxon>
        <taxon>Muraenolepis</taxon>
    </lineage>
</organism>
<dbReference type="AlphaFoldDB" id="A0A9Q0E642"/>
<feature type="region of interest" description="Disordered" evidence="1">
    <location>
        <begin position="93"/>
        <end position="128"/>
    </location>
</feature>
<reference evidence="2" key="1">
    <citation type="submission" date="2022-07" db="EMBL/GenBank/DDBJ databases">
        <title>Chromosome-level genome of Muraenolepis orangiensis.</title>
        <authorList>
            <person name="Kim J."/>
        </authorList>
    </citation>
    <scope>NUCLEOTIDE SEQUENCE</scope>
    <source>
        <strain evidence="2">KU_S4_2022</strain>
        <tissue evidence="2">Muscle</tissue>
    </source>
</reference>
<name>A0A9Q0E642_9TELE</name>
<dbReference type="Proteomes" id="UP001148018">
    <property type="component" value="Unassembled WGS sequence"/>
</dbReference>
<sequence length="128" mass="12737">MKAASPSGASNLARQGRGGTFRLTVNATLSPLFFSGGIHKPFGSRCTGSYVANLAAVGIPSTTADTAHARPDPQVESGGVTYSSQMAGTSLVPNITPITPTKTGALLPPCEAGPPVTTGGSNMAPAPN</sequence>
<protein>
    <submittedName>
        <fullName evidence="2">Uncharacterized protein</fullName>
    </submittedName>
</protein>
<comment type="caution">
    <text evidence="2">The sequence shown here is derived from an EMBL/GenBank/DDBJ whole genome shotgun (WGS) entry which is preliminary data.</text>
</comment>
<evidence type="ECO:0000313" key="3">
    <source>
        <dbReference type="Proteomes" id="UP001148018"/>
    </source>
</evidence>
<accession>A0A9Q0E642</accession>
<proteinExistence type="predicted"/>